<name>A0A6J4VIE7_9BACT</name>
<reference evidence="9" key="1">
    <citation type="submission" date="2020-02" db="EMBL/GenBank/DDBJ databases">
        <authorList>
            <person name="Meier V. D."/>
        </authorList>
    </citation>
    <scope>NUCLEOTIDE SEQUENCE</scope>
    <source>
        <strain evidence="9">AVDCRST_MAG19</strain>
    </source>
</reference>
<dbReference type="GO" id="GO:0004590">
    <property type="term" value="F:orotidine-5'-phosphate decarboxylase activity"/>
    <property type="evidence" value="ECO:0007669"/>
    <property type="project" value="UniProtKB-UniRule"/>
</dbReference>
<dbReference type="UniPathway" id="UPA00070">
    <property type="reaction ID" value="UER00120"/>
</dbReference>
<dbReference type="PANTHER" id="PTHR43375">
    <property type="entry name" value="OROTIDINE 5'-PHOSPHATE DECARBOXYLASE"/>
    <property type="match status" value="1"/>
</dbReference>
<dbReference type="PROSITE" id="PS00156">
    <property type="entry name" value="OMPDECASE"/>
    <property type="match status" value="1"/>
</dbReference>
<dbReference type="SMART" id="SM00934">
    <property type="entry name" value="OMPdecase"/>
    <property type="match status" value="1"/>
</dbReference>
<dbReference type="AlphaFoldDB" id="A0A6J4VIE7"/>
<feature type="non-terminal residue" evidence="9">
    <location>
        <position position="225"/>
    </location>
</feature>
<dbReference type="PANTHER" id="PTHR43375:SF1">
    <property type="entry name" value="OROTIDINE 5'-PHOSPHATE DECARBOXYLASE"/>
    <property type="match status" value="1"/>
</dbReference>
<evidence type="ECO:0000256" key="7">
    <source>
        <dbReference type="NCBIfam" id="TIGR02127"/>
    </source>
</evidence>
<dbReference type="CDD" id="cd04725">
    <property type="entry name" value="OMP_decarboxylase_like"/>
    <property type="match status" value="1"/>
</dbReference>
<evidence type="ECO:0000256" key="6">
    <source>
        <dbReference type="ARBA" id="ARBA00049157"/>
    </source>
</evidence>
<protein>
    <recommendedName>
        <fullName evidence="7">Orotidine-5'-phosphate decarboxylase</fullName>
        <ecNumber evidence="7">4.1.1.23</ecNumber>
    </recommendedName>
</protein>
<feature type="domain" description="Orotidine 5'-phosphate decarboxylase" evidence="8">
    <location>
        <begin position="20"/>
        <end position="211"/>
    </location>
</feature>
<keyword evidence="5 9" id="KW-0456">Lyase</keyword>
<dbReference type="InterPro" id="IPR013785">
    <property type="entry name" value="Aldolase_TIM"/>
</dbReference>
<dbReference type="InterPro" id="IPR001754">
    <property type="entry name" value="OMPdeCOase_dom"/>
</dbReference>
<evidence type="ECO:0000259" key="8">
    <source>
        <dbReference type="SMART" id="SM00934"/>
    </source>
</evidence>
<dbReference type="NCBIfam" id="TIGR02127">
    <property type="entry name" value="pyrF_sub2"/>
    <property type="match status" value="1"/>
</dbReference>
<evidence type="ECO:0000256" key="4">
    <source>
        <dbReference type="ARBA" id="ARBA00022975"/>
    </source>
</evidence>
<evidence type="ECO:0000256" key="5">
    <source>
        <dbReference type="ARBA" id="ARBA00023239"/>
    </source>
</evidence>
<dbReference type="GO" id="GO:0044205">
    <property type="term" value="P:'de novo' UMP biosynthetic process"/>
    <property type="evidence" value="ECO:0007669"/>
    <property type="project" value="UniProtKB-UniPathway"/>
</dbReference>
<comment type="catalytic activity">
    <reaction evidence="6">
        <text>orotidine 5'-phosphate + H(+) = UMP + CO2</text>
        <dbReference type="Rhea" id="RHEA:11596"/>
        <dbReference type="ChEBI" id="CHEBI:15378"/>
        <dbReference type="ChEBI" id="CHEBI:16526"/>
        <dbReference type="ChEBI" id="CHEBI:57538"/>
        <dbReference type="ChEBI" id="CHEBI:57865"/>
        <dbReference type="EC" id="4.1.1.23"/>
    </reaction>
</comment>
<evidence type="ECO:0000256" key="3">
    <source>
        <dbReference type="ARBA" id="ARBA00022793"/>
    </source>
</evidence>
<comment type="similarity">
    <text evidence="2">Belongs to the OMP decarboxylase family. Type 2 subfamily.</text>
</comment>
<comment type="pathway">
    <text evidence="1">Pyrimidine metabolism; UMP biosynthesis via de novo pathway; UMP from orotate: step 2/2.</text>
</comment>
<dbReference type="InterPro" id="IPR018089">
    <property type="entry name" value="OMPdecase_AS"/>
</dbReference>
<dbReference type="GO" id="GO:0006207">
    <property type="term" value="P:'de novo' pyrimidine nucleobase biosynthetic process"/>
    <property type="evidence" value="ECO:0007669"/>
    <property type="project" value="InterPro"/>
</dbReference>
<evidence type="ECO:0000313" key="9">
    <source>
        <dbReference type="EMBL" id="CAA9580153.1"/>
    </source>
</evidence>
<sequence>MDGGGFDRRLAMATARTGSLVCVGLDPDLERLPPAVRAGRDAAGAIVAFNAAIIAATRDLVCAYKPNLGFYAAHGVAGIAALLETRRLIPPETPVILDCKVNDIGSTAEAYARGYLDGWGFDAVTANPYLGADSLAPFLSRVGRGVFVLCKTSNPGGGDLQDLPVRDADKAQPLHLAVADRAAAWAAAAAATVGLVVGATYPAELAAVRARCPELPILLPGVGAQ</sequence>
<dbReference type="InterPro" id="IPR011995">
    <property type="entry name" value="OMPdecase_type-2"/>
</dbReference>
<gene>
    <name evidence="9" type="ORF">AVDCRST_MAG19-3847</name>
</gene>
<dbReference type="InterPro" id="IPR011060">
    <property type="entry name" value="RibuloseP-bd_barrel"/>
</dbReference>
<dbReference type="EMBL" id="CADCWL010000214">
    <property type="protein sequence ID" value="CAA9580153.1"/>
    <property type="molecule type" value="Genomic_DNA"/>
</dbReference>
<accession>A0A6J4VIE7</accession>
<dbReference type="Gene3D" id="3.20.20.70">
    <property type="entry name" value="Aldolase class I"/>
    <property type="match status" value="1"/>
</dbReference>
<organism evidence="9">
    <name type="scientific">uncultured Thermomicrobiales bacterium</name>
    <dbReference type="NCBI Taxonomy" id="1645740"/>
    <lineage>
        <taxon>Bacteria</taxon>
        <taxon>Pseudomonadati</taxon>
        <taxon>Thermomicrobiota</taxon>
        <taxon>Thermomicrobia</taxon>
        <taxon>Thermomicrobiales</taxon>
        <taxon>environmental samples</taxon>
    </lineage>
</organism>
<dbReference type="Pfam" id="PF00215">
    <property type="entry name" value="OMPdecase"/>
    <property type="match status" value="1"/>
</dbReference>
<evidence type="ECO:0000256" key="1">
    <source>
        <dbReference type="ARBA" id="ARBA00004861"/>
    </source>
</evidence>
<dbReference type="SUPFAM" id="SSF51366">
    <property type="entry name" value="Ribulose-phoshate binding barrel"/>
    <property type="match status" value="1"/>
</dbReference>
<keyword evidence="3" id="KW-0210">Decarboxylase</keyword>
<dbReference type="EC" id="4.1.1.23" evidence="7"/>
<evidence type="ECO:0000256" key="2">
    <source>
        <dbReference type="ARBA" id="ARBA00008847"/>
    </source>
</evidence>
<keyword evidence="4" id="KW-0665">Pyrimidine biosynthesis</keyword>
<proteinExistence type="inferred from homology"/>